<dbReference type="EMBL" id="JAABOA010001235">
    <property type="protein sequence ID" value="KAF9581990.1"/>
    <property type="molecule type" value="Genomic_DNA"/>
</dbReference>
<dbReference type="Proteomes" id="UP000780801">
    <property type="component" value="Unassembled WGS sequence"/>
</dbReference>
<dbReference type="InterPro" id="IPR051615">
    <property type="entry name" value="Transcr_Regulatory_Elem"/>
</dbReference>
<evidence type="ECO:0000256" key="7">
    <source>
        <dbReference type="ARBA" id="ARBA00023242"/>
    </source>
</evidence>
<feature type="region of interest" description="Disordered" evidence="8">
    <location>
        <begin position="1007"/>
        <end position="1027"/>
    </location>
</feature>
<reference evidence="10" key="1">
    <citation type="journal article" date="2020" name="Fungal Divers.">
        <title>Resolving the Mortierellaceae phylogeny through synthesis of multi-gene phylogenetics and phylogenomics.</title>
        <authorList>
            <person name="Vandepol N."/>
            <person name="Liber J."/>
            <person name="Desiro A."/>
            <person name="Na H."/>
            <person name="Kennedy M."/>
            <person name="Barry K."/>
            <person name="Grigoriev I.V."/>
            <person name="Miller A.N."/>
            <person name="O'Donnell K."/>
            <person name="Stajich J.E."/>
            <person name="Bonito G."/>
        </authorList>
    </citation>
    <scope>NUCLEOTIDE SEQUENCE</scope>
    <source>
        <strain evidence="10">KOD1015</strain>
    </source>
</reference>
<evidence type="ECO:0000256" key="3">
    <source>
        <dbReference type="ARBA" id="ARBA00022833"/>
    </source>
</evidence>
<dbReference type="SMART" id="SM00066">
    <property type="entry name" value="GAL4"/>
    <property type="match status" value="1"/>
</dbReference>
<keyword evidence="5" id="KW-0238">DNA-binding</keyword>
<evidence type="ECO:0000256" key="2">
    <source>
        <dbReference type="ARBA" id="ARBA00022723"/>
    </source>
</evidence>
<dbReference type="PANTHER" id="PTHR31313:SF79">
    <property type="entry name" value="C6 FINGER DOMAIN-CONTAINING PROTEIN"/>
    <property type="match status" value="1"/>
</dbReference>
<dbReference type="AlphaFoldDB" id="A0A9P6FWJ4"/>
<evidence type="ECO:0000256" key="6">
    <source>
        <dbReference type="ARBA" id="ARBA00023163"/>
    </source>
</evidence>
<dbReference type="GO" id="GO:0008270">
    <property type="term" value="F:zinc ion binding"/>
    <property type="evidence" value="ECO:0007669"/>
    <property type="project" value="InterPro"/>
</dbReference>
<feature type="compositionally biased region" description="Low complexity" evidence="8">
    <location>
        <begin position="1126"/>
        <end position="1141"/>
    </location>
</feature>
<name>A0A9P6FWJ4_9FUNG</name>
<evidence type="ECO:0000256" key="1">
    <source>
        <dbReference type="ARBA" id="ARBA00004123"/>
    </source>
</evidence>
<feature type="region of interest" description="Disordered" evidence="8">
    <location>
        <begin position="117"/>
        <end position="181"/>
    </location>
</feature>
<feature type="region of interest" description="Disordered" evidence="8">
    <location>
        <begin position="716"/>
        <end position="739"/>
    </location>
</feature>
<evidence type="ECO:0000256" key="4">
    <source>
        <dbReference type="ARBA" id="ARBA00023015"/>
    </source>
</evidence>
<feature type="region of interest" description="Disordered" evidence="8">
    <location>
        <begin position="529"/>
        <end position="554"/>
    </location>
</feature>
<dbReference type="CDD" id="cd00067">
    <property type="entry name" value="GAL4"/>
    <property type="match status" value="1"/>
</dbReference>
<evidence type="ECO:0000313" key="11">
    <source>
        <dbReference type="Proteomes" id="UP000780801"/>
    </source>
</evidence>
<feature type="compositionally biased region" description="Low complexity" evidence="8">
    <location>
        <begin position="1007"/>
        <end position="1023"/>
    </location>
</feature>
<sequence length="1141" mass="124073">MLLDFNSSSSSSSTQKRSKITKACDNCRRRRVKCDGVPDGCGGCRAAKTQCIYTISNTKRGPPKGYVEVIEDRLGKIENMLTSIVRKKKIPLSSLSLAAATASSDSLAASGIQVSDKASASLTDNEDNSSINNDLDDDEEDEDDEDDQSSFFSPDLVPVKKQPSTPRLHSARSATPTTQNCRSASVSIAHLGRHSPLISRHRPLTSLLPFAQDSHPSYLTHDPEREDSLMLDDTVSALTTMFDSLGTTSVRTTVPFPWLAPEDSQQYGRCHLQFTASSLEPPLPELTRIFAPTTSLGLTNDLLEYYFDHFNLFLPIVHKPLFMKQWRQANCLHCPSKDAPYASAAAATTAVVSVTGAQKASPTADENKWHQEHLQDPMTPLSPLLCNALLAVATKVPSTGTKMGPEARQRAAAMSQGYFDAARLLLDEFLDVPRDHQFSAWLGIGLMMHERESNVELPVGPSAQQELRGFLCMVRLVKVLGTVLQHSYSAQSLPPQFGGHDSMVSYIEGTLASWLSNLSPEMRWQNPGFHHPSVNNSCGRRSSTASPIRSPQQSQHQLQQQHNALVEAKRVFKLAREYAELYPAYLHIVYNTTLILLHRPYIVGAAGSPAAAQSNTICTGSGRAITDIAQCLDIEHCPYIVNRFALYALLQAGVIHAMNAVYDKRGSEIAMEYYRRTVQVLEGFLPFASFAGGVAEGIKILDLFLSTTSKAAAVEEEEESNSAMYSATTTQQEDGTLPCRKKRTLDGSMSSVPATTSQSTPVPESTLLQSISEVPYSLPVHGSASTSVASTPMTIATTMVMATPSPHMSSLTPTTATPAASVVPMTPVVLPTPTPGLNLNTMPYLYNSQPSRPPITVDLMEQQKQQLKIQQQHRNYQHMQSFGAAAASVDPVIPTNEQHPILNGTTMNSNKSAEMIRLEQQQQQQQQLLRQQLQRNQLKQQLEVELARSIGSPVSGSPVPMTPTMAPMSPMLPMSPISPMSVTAPGPGAAPGAPVIRSHRYAMRMLQQQQQQQQHPQQHPQQPFIGQPNLPMPLNMSPVIGPMDGTPKMATSVAPAMGGHREYSMNELSYGMTTSIPPGAGQMMAPTMISSGVPPGGPDESMRYWANFGGAHHHHPNARGGGHPTGGQTAPTTQPYGTLWS</sequence>
<dbReference type="InterPro" id="IPR001138">
    <property type="entry name" value="Zn2Cys6_DnaBD"/>
</dbReference>
<evidence type="ECO:0000256" key="8">
    <source>
        <dbReference type="SAM" id="MobiDB-lite"/>
    </source>
</evidence>
<dbReference type="InterPro" id="IPR036864">
    <property type="entry name" value="Zn2-C6_fun-type_DNA-bd_sf"/>
</dbReference>
<proteinExistence type="predicted"/>
<keyword evidence="4" id="KW-0805">Transcription regulation</keyword>
<feature type="compositionally biased region" description="Polar residues" evidence="8">
    <location>
        <begin position="162"/>
        <end position="181"/>
    </location>
</feature>
<evidence type="ECO:0000256" key="5">
    <source>
        <dbReference type="ARBA" id="ARBA00023125"/>
    </source>
</evidence>
<accession>A0A9P6FWJ4</accession>
<keyword evidence="6" id="KW-0804">Transcription</keyword>
<protein>
    <recommendedName>
        <fullName evidence="9">Zn(2)-C6 fungal-type domain-containing protein</fullName>
    </recommendedName>
</protein>
<comment type="caution">
    <text evidence="10">The sequence shown here is derived from an EMBL/GenBank/DDBJ whole genome shotgun (WGS) entry which is preliminary data.</text>
</comment>
<feature type="domain" description="Zn(2)-C6 fungal-type" evidence="9">
    <location>
        <begin position="23"/>
        <end position="53"/>
    </location>
</feature>
<comment type="subcellular location">
    <subcellularLocation>
        <location evidence="1">Nucleus</location>
    </subcellularLocation>
</comment>
<dbReference type="Pfam" id="PF00172">
    <property type="entry name" value="Zn_clus"/>
    <property type="match status" value="1"/>
</dbReference>
<keyword evidence="2" id="KW-0479">Metal-binding</keyword>
<dbReference type="PROSITE" id="PS00463">
    <property type="entry name" value="ZN2_CY6_FUNGAL_1"/>
    <property type="match status" value="1"/>
</dbReference>
<feature type="compositionally biased region" description="Polar residues" evidence="8">
    <location>
        <begin position="533"/>
        <end position="551"/>
    </location>
</feature>
<dbReference type="GO" id="GO:0000981">
    <property type="term" value="F:DNA-binding transcription factor activity, RNA polymerase II-specific"/>
    <property type="evidence" value="ECO:0007669"/>
    <property type="project" value="InterPro"/>
</dbReference>
<evidence type="ECO:0000259" key="9">
    <source>
        <dbReference type="PROSITE" id="PS50048"/>
    </source>
</evidence>
<organism evidence="10 11">
    <name type="scientific">Lunasporangiospora selenospora</name>
    <dbReference type="NCBI Taxonomy" id="979761"/>
    <lineage>
        <taxon>Eukaryota</taxon>
        <taxon>Fungi</taxon>
        <taxon>Fungi incertae sedis</taxon>
        <taxon>Mucoromycota</taxon>
        <taxon>Mortierellomycotina</taxon>
        <taxon>Mortierellomycetes</taxon>
        <taxon>Mortierellales</taxon>
        <taxon>Mortierellaceae</taxon>
        <taxon>Lunasporangiospora</taxon>
    </lineage>
</organism>
<evidence type="ECO:0000313" key="10">
    <source>
        <dbReference type="EMBL" id="KAF9581990.1"/>
    </source>
</evidence>
<dbReference type="SUPFAM" id="SSF57701">
    <property type="entry name" value="Zn2/Cys6 DNA-binding domain"/>
    <property type="match status" value="1"/>
</dbReference>
<keyword evidence="7" id="KW-0539">Nucleus</keyword>
<dbReference type="Gene3D" id="4.10.240.10">
    <property type="entry name" value="Zn(2)-C6 fungal-type DNA-binding domain"/>
    <property type="match status" value="1"/>
</dbReference>
<dbReference type="GO" id="GO:0005634">
    <property type="term" value="C:nucleus"/>
    <property type="evidence" value="ECO:0007669"/>
    <property type="project" value="UniProtKB-SubCell"/>
</dbReference>
<dbReference type="PROSITE" id="PS50048">
    <property type="entry name" value="ZN2_CY6_FUNGAL_2"/>
    <property type="match status" value="1"/>
</dbReference>
<feature type="compositionally biased region" description="Acidic residues" evidence="8">
    <location>
        <begin position="134"/>
        <end position="148"/>
    </location>
</feature>
<keyword evidence="3" id="KW-0862">Zinc</keyword>
<keyword evidence="11" id="KW-1185">Reference proteome</keyword>
<gene>
    <name evidence="10" type="ORF">BGW38_000803</name>
</gene>
<dbReference type="CDD" id="cd12148">
    <property type="entry name" value="fungal_TF_MHR"/>
    <property type="match status" value="1"/>
</dbReference>
<dbReference type="GO" id="GO:0003677">
    <property type="term" value="F:DNA binding"/>
    <property type="evidence" value="ECO:0007669"/>
    <property type="project" value="UniProtKB-KW"/>
</dbReference>
<dbReference type="PANTHER" id="PTHR31313">
    <property type="entry name" value="TY1 ENHANCER ACTIVATOR"/>
    <property type="match status" value="1"/>
</dbReference>
<dbReference type="OrthoDB" id="2123952at2759"/>
<feature type="region of interest" description="Disordered" evidence="8">
    <location>
        <begin position="1111"/>
        <end position="1141"/>
    </location>
</feature>